<keyword evidence="5" id="KW-1185">Reference proteome</keyword>
<dbReference type="InterPro" id="IPR001806">
    <property type="entry name" value="Small_GTPase"/>
</dbReference>
<keyword evidence="2" id="KW-0547">Nucleotide-binding</keyword>
<evidence type="ECO:0000256" key="3">
    <source>
        <dbReference type="SAM" id="MobiDB-lite"/>
    </source>
</evidence>
<dbReference type="PRINTS" id="PR00449">
    <property type="entry name" value="RASTRNSFRMNG"/>
</dbReference>
<dbReference type="NCBIfam" id="TIGR00231">
    <property type="entry name" value="small_GTP"/>
    <property type="match status" value="1"/>
</dbReference>
<feature type="compositionally biased region" description="Polar residues" evidence="3">
    <location>
        <begin position="205"/>
        <end position="214"/>
    </location>
</feature>
<dbReference type="AlphaFoldDB" id="A0AAV4EZP4"/>
<dbReference type="SMART" id="SM00174">
    <property type="entry name" value="RHO"/>
    <property type="match status" value="1"/>
</dbReference>
<dbReference type="GO" id="GO:0003924">
    <property type="term" value="F:GTPase activity"/>
    <property type="evidence" value="ECO:0007669"/>
    <property type="project" value="InterPro"/>
</dbReference>
<dbReference type="PROSITE" id="PS51419">
    <property type="entry name" value="RAB"/>
    <property type="match status" value="1"/>
</dbReference>
<comment type="similarity">
    <text evidence="1">Belongs to the small GTPase superfamily. Rab family.</text>
</comment>
<dbReference type="SUPFAM" id="SSF52540">
    <property type="entry name" value="P-loop containing nucleoside triphosphate hydrolases"/>
    <property type="match status" value="1"/>
</dbReference>
<dbReference type="InterPro" id="IPR005225">
    <property type="entry name" value="Small_GTP-bd"/>
</dbReference>
<protein>
    <submittedName>
        <fullName evidence="4">Rab-like protein 2A</fullName>
    </submittedName>
</protein>
<evidence type="ECO:0000313" key="4">
    <source>
        <dbReference type="EMBL" id="GFR66607.1"/>
    </source>
</evidence>
<sequence length="243" mass="27751">MAANTQPDYDKPGDEGEERIKIICLGDSAVGKSKLVERFLMDGYKPQQLSTFALTLFTHTTEIEGKKVTVDFWDTAGQERFNSMHPSYYHQAQACILVFDCTRKITYKNLPEWLKDLRTYRPEIPCLCAANKIDEDMSMTQKTFAFAKKHSMPFYFVSAADGTNVVKLFRDSIRAALAYKHNSTDFMDEIMKELENFELDPKYNSKLNQDGTQRNGKDSPDDDEDADKEKKDEKTDAADTGQS</sequence>
<accession>A0AAV4EZP4</accession>
<feature type="compositionally biased region" description="Basic and acidic residues" evidence="3">
    <location>
        <begin position="227"/>
        <end position="237"/>
    </location>
</feature>
<proteinExistence type="inferred from homology"/>
<dbReference type="SMART" id="SM00173">
    <property type="entry name" value="RAS"/>
    <property type="match status" value="1"/>
</dbReference>
<evidence type="ECO:0000256" key="2">
    <source>
        <dbReference type="ARBA" id="ARBA00022741"/>
    </source>
</evidence>
<dbReference type="EMBL" id="BMAT01007550">
    <property type="protein sequence ID" value="GFR66607.1"/>
    <property type="molecule type" value="Genomic_DNA"/>
</dbReference>
<dbReference type="GO" id="GO:0005525">
    <property type="term" value="F:GTP binding"/>
    <property type="evidence" value="ECO:0007669"/>
    <property type="project" value="InterPro"/>
</dbReference>
<reference evidence="4 5" key="1">
    <citation type="journal article" date="2021" name="Elife">
        <title>Chloroplast acquisition without the gene transfer in kleptoplastic sea slugs, Plakobranchus ocellatus.</title>
        <authorList>
            <person name="Maeda T."/>
            <person name="Takahashi S."/>
            <person name="Yoshida T."/>
            <person name="Shimamura S."/>
            <person name="Takaki Y."/>
            <person name="Nagai Y."/>
            <person name="Toyoda A."/>
            <person name="Suzuki Y."/>
            <person name="Arimoto A."/>
            <person name="Ishii H."/>
            <person name="Satoh N."/>
            <person name="Nishiyama T."/>
            <person name="Hasebe M."/>
            <person name="Maruyama T."/>
            <person name="Minagawa J."/>
            <person name="Obokata J."/>
            <person name="Shigenobu S."/>
        </authorList>
    </citation>
    <scope>NUCLEOTIDE SEQUENCE [LARGE SCALE GENOMIC DNA]</scope>
</reference>
<dbReference type="SMART" id="SM00176">
    <property type="entry name" value="RAN"/>
    <property type="match status" value="1"/>
</dbReference>
<dbReference type="FunFam" id="3.40.50.300:FF:001656">
    <property type="entry name" value="Rab11B GTPase, putative"/>
    <property type="match status" value="1"/>
</dbReference>
<evidence type="ECO:0000313" key="5">
    <source>
        <dbReference type="Proteomes" id="UP000762676"/>
    </source>
</evidence>
<dbReference type="Gene3D" id="3.40.50.300">
    <property type="entry name" value="P-loop containing nucleotide triphosphate hydrolases"/>
    <property type="match status" value="1"/>
</dbReference>
<dbReference type="Pfam" id="PF00071">
    <property type="entry name" value="Ras"/>
    <property type="match status" value="1"/>
</dbReference>
<dbReference type="SMART" id="SM00175">
    <property type="entry name" value="RAB"/>
    <property type="match status" value="1"/>
</dbReference>
<dbReference type="InterPro" id="IPR027417">
    <property type="entry name" value="P-loop_NTPase"/>
</dbReference>
<organism evidence="4 5">
    <name type="scientific">Elysia marginata</name>
    <dbReference type="NCBI Taxonomy" id="1093978"/>
    <lineage>
        <taxon>Eukaryota</taxon>
        <taxon>Metazoa</taxon>
        <taxon>Spiralia</taxon>
        <taxon>Lophotrochozoa</taxon>
        <taxon>Mollusca</taxon>
        <taxon>Gastropoda</taxon>
        <taxon>Heterobranchia</taxon>
        <taxon>Euthyneura</taxon>
        <taxon>Panpulmonata</taxon>
        <taxon>Sacoglossa</taxon>
        <taxon>Placobranchoidea</taxon>
        <taxon>Plakobranchidae</taxon>
        <taxon>Elysia</taxon>
    </lineage>
</organism>
<dbReference type="Proteomes" id="UP000762676">
    <property type="component" value="Unassembled WGS sequence"/>
</dbReference>
<evidence type="ECO:0000256" key="1">
    <source>
        <dbReference type="ARBA" id="ARBA00006270"/>
    </source>
</evidence>
<comment type="caution">
    <text evidence="4">The sequence shown here is derived from an EMBL/GenBank/DDBJ whole genome shotgun (WGS) entry which is preliminary data.</text>
</comment>
<name>A0AAV4EZP4_9GAST</name>
<gene>
    <name evidence="4" type="ORF">ElyMa_003686300</name>
</gene>
<feature type="region of interest" description="Disordered" evidence="3">
    <location>
        <begin position="201"/>
        <end position="243"/>
    </location>
</feature>
<dbReference type="PANTHER" id="PTHR47978">
    <property type="match status" value="1"/>
</dbReference>